<evidence type="ECO:0000313" key="7">
    <source>
        <dbReference type="EMBL" id="AHH01694.1"/>
    </source>
</evidence>
<keyword evidence="3" id="KW-0813">Transport</keyword>
<evidence type="ECO:0000256" key="3">
    <source>
        <dbReference type="ARBA" id="ARBA00022448"/>
    </source>
</evidence>
<dbReference type="PANTHER" id="PTHR24071">
    <property type="entry name" value="RAN GTPASE"/>
    <property type="match status" value="1"/>
</dbReference>
<dbReference type="SMART" id="SM00176">
    <property type="entry name" value="RAN"/>
    <property type="match status" value="1"/>
</dbReference>
<dbReference type="Gene3D" id="3.40.50.300">
    <property type="entry name" value="P-loop containing nucleotide triphosphate hydrolases"/>
    <property type="match status" value="1"/>
</dbReference>
<dbReference type="PROSITE" id="PS51419">
    <property type="entry name" value="RAB"/>
    <property type="match status" value="1"/>
</dbReference>
<dbReference type="SMART" id="SM00174">
    <property type="entry name" value="RHO"/>
    <property type="match status" value="1"/>
</dbReference>
<dbReference type="GeneID" id="18266155"/>
<dbReference type="Proteomes" id="UP000202176">
    <property type="component" value="Segment"/>
</dbReference>
<reference evidence="7 8" key="1">
    <citation type="journal article" date="2014" name="Proc. Natl. Acad. Sci. U.S.A.">
        <title>Thirty-thousand-year-old distant relative of giant icosahedral DNA viruses with a pandoravirus morphology.</title>
        <authorList>
            <person name="Legendre M."/>
            <person name="Bartoli J."/>
            <person name="Shmakova L."/>
            <person name="Jeudy S."/>
            <person name="Labadie K."/>
            <person name="Adrait A."/>
            <person name="Lescot M."/>
            <person name="Poirot O."/>
            <person name="Bertaux L."/>
            <person name="Bruley C."/>
            <person name="Coute Y."/>
            <person name="Rivkina E."/>
            <person name="Abergel C."/>
            <person name="Claverie J.M."/>
        </authorList>
    </citation>
    <scope>NUCLEOTIDE SEQUENCE [LARGE SCALE GENOMIC DNA]</scope>
    <source>
        <strain evidence="7">P1084-T</strain>
    </source>
</reference>
<dbReference type="PROSITE" id="PS00675">
    <property type="entry name" value="SIGMA54_INTERACT_1"/>
    <property type="match status" value="1"/>
</dbReference>
<dbReference type="SUPFAM" id="SSF52540">
    <property type="entry name" value="P-loop containing nucleoside triphosphate hydrolases"/>
    <property type="match status" value="1"/>
</dbReference>
<keyword evidence="6" id="KW-0342">GTP-binding</keyword>
<dbReference type="InterPro" id="IPR025662">
    <property type="entry name" value="Sigma_54_int_dom_ATP-bd_1"/>
</dbReference>
<dbReference type="GO" id="GO:0020002">
    <property type="term" value="C:host cell plasma membrane"/>
    <property type="evidence" value="ECO:0007669"/>
    <property type="project" value="UniProtKB-SubCell"/>
</dbReference>
<evidence type="ECO:0000256" key="4">
    <source>
        <dbReference type="ARBA" id="ARBA00022741"/>
    </source>
</evidence>
<dbReference type="EMBL" id="KF740664">
    <property type="protein sequence ID" value="AHH01694.1"/>
    <property type="molecule type" value="Genomic_DNA"/>
</dbReference>
<dbReference type="SMART" id="SM00175">
    <property type="entry name" value="RAB"/>
    <property type="match status" value="1"/>
</dbReference>
<gene>
    <name evidence="7" type="ORF">pv_127</name>
</gene>
<dbReference type="PANTHER" id="PTHR24071:SF0">
    <property type="entry name" value="GTP-BINDING NUCLEAR PROTEIN RAN"/>
    <property type="match status" value="1"/>
</dbReference>
<name>W5S4W5_9VIRU</name>
<keyword evidence="4" id="KW-0547">Nucleotide-binding</keyword>
<dbReference type="GO" id="GO:0015031">
    <property type="term" value="P:protein transport"/>
    <property type="evidence" value="ECO:0007669"/>
    <property type="project" value="UniProtKB-KW"/>
</dbReference>
<protein>
    <submittedName>
        <fullName evidence="7">Ran-like GTP-binding protein</fullName>
    </submittedName>
</protein>
<evidence type="ECO:0000256" key="1">
    <source>
        <dbReference type="ARBA" id="ARBA00004112"/>
    </source>
</evidence>
<evidence type="ECO:0000256" key="2">
    <source>
        <dbReference type="ARBA" id="ARBA00008028"/>
    </source>
</evidence>
<accession>W5S4W5</accession>
<dbReference type="Pfam" id="PF00071">
    <property type="entry name" value="Ras"/>
    <property type="match status" value="1"/>
</dbReference>
<dbReference type="InterPro" id="IPR005225">
    <property type="entry name" value="Small_GTP-bd"/>
</dbReference>
<comment type="similarity">
    <text evidence="2">Belongs to the small GTPase superfamily. Ran family.</text>
</comment>
<evidence type="ECO:0000313" key="8">
    <source>
        <dbReference type="Proteomes" id="UP000202176"/>
    </source>
</evidence>
<dbReference type="KEGG" id="vg:18266155"/>
<dbReference type="InterPro" id="IPR002041">
    <property type="entry name" value="Ran_GTPase"/>
</dbReference>
<dbReference type="RefSeq" id="YP_009001029.1">
    <property type="nucleotide sequence ID" value="NC_023423.1"/>
</dbReference>
<keyword evidence="5" id="KW-0653">Protein transport</keyword>
<dbReference type="SMART" id="SM00173">
    <property type="entry name" value="RAS"/>
    <property type="match status" value="1"/>
</dbReference>
<dbReference type="GO" id="GO:0005525">
    <property type="term" value="F:GTP binding"/>
    <property type="evidence" value="ECO:0007669"/>
    <property type="project" value="UniProtKB-KW"/>
</dbReference>
<dbReference type="NCBIfam" id="TIGR00231">
    <property type="entry name" value="small_GTP"/>
    <property type="match status" value="1"/>
</dbReference>
<proteinExistence type="inferred from homology"/>
<dbReference type="PRINTS" id="PR00449">
    <property type="entry name" value="RASTRNSFRMNG"/>
</dbReference>
<evidence type="ECO:0000256" key="6">
    <source>
        <dbReference type="ARBA" id="ARBA00023134"/>
    </source>
</evidence>
<dbReference type="InterPro" id="IPR001806">
    <property type="entry name" value="Small_GTPase"/>
</dbReference>
<dbReference type="GO" id="GO:0003924">
    <property type="term" value="F:GTPase activity"/>
    <property type="evidence" value="ECO:0007669"/>
    <property type="project" value="InterPro"/>
</dbReference>
<comment type="subcellular location">
    <subcellularLocation>
        <location evidence="1">Host cell membrane</location>
        <topology evidence="1">Lipid-anchor</topology>
        <orientation evidence="1">Cytoplasmic side</orientation>
    </subcellularLocation>
</comment>
<keyword evidence="8" id="KW-1185">Reference proteome</keyword>
<dbReference type="InterPro" id="IPR027417">
    <property type="entry name" value="P-loop_NTPase"/>
</dbReference>
<evidence type="ECO:0000256" key="5">
    <source>
        <dbReference type="ARBA" id="ARBA00022927"/>
    </source>
</evidence>
<organism evidence="7 8">
    <name type="scientific">Pithovirus sibericum</name>
    <dbReference type="NCBI Taxonomy" id="1450746"/>
    <lineage>
        <taxon>Viruses</taxon>
        <taxon>Pithoviruses</taxon>
        <taxon>Orthopithovirinae</taxon>
        <taxon>Alphapithovirus</taxon>
        <taxon>Alphapithovirus sibericum</taxon>
    </lineage>
</organism>
<sequence>MTSFVEQFNLPSQTFSSCNILIMGDSGVGKSTYSNRMTTGEFLDNPSNCDRTFYLSTLGERGRTKFAVTFLDCPSNPQDVNSSIIHRADALILMFDLDNPESLNNLPIWYNKFVEHKPQAPIVLVGNKCDLAQQQVGSDAKTALLEATKRLYTYYDLSVKSNYNFEKPILQVLRLLKSDPNIRLVETN</sequence>
<dbReference type="OrthoDB" id="41656at10239"/>